<keyword evidence="11" id="KW-0862">Zinc</keyword>
<keyword evidence="10" id="KW-0479">Metal-binding</keyword>
<dbReference type="Pfam" id="PF00229">
    <property type="entry name" value="TNF"/>
    <property type="match status" value="1"/>
</dbReference>
<keyword evidence="4" id="KW-1003">Cell membrane</keyword>
<feature type="chain" id="PRO_5021376611" description="Tumor necrosis factor ligand superfamily member 10" evidence="20">
    <location>
        <begin position="21"/>
        <end position="354"/>
    </location>
</feature>
<evidence type="ECO:0000256" key="2">
    <source>
        <dbReference type="ARBA" id="ARBA00004613"/>
    </source>
</evidence>
<evidence type="ECO:0000256" key="13">
    <source>
        <dbReference type="ARBA" id="ARBA00022989"/>
    </source>
</evidence>
<dbReference type="SMART" id="SM00207">
    <property type="entry name" value="TNF"/>
    <property type="match status" value="1"/>
</dbReference>
<reference evidence="23" key="1">
    <citation type="submission" date="2018-06" db="EMBL/GenBank/DDBJ databases">
        <title>Genome assembly of Danube salmon.</title>
        <authorList>
            <person name="Macqueen D.J."/>
            <person name="Gundappa M.K."/>
        </authorList>
    </citation>
    <scope>NUCLEOTIDE SEQUENCE [LARGE SCALE GENOMIC DNA]</scope>
</reference>
<evidence type="ECO:0000256" key="1">
    <source>
        <dbReference type="ARBA" id="ARBA00004401"/>
    </source>
</evidence>
<feature type="signal peptide" evidence="20">
    <location>
        <begin position="1"/>
        <end position="20"/>
    </location>
</feature>
<dbReference type="GO" id="GO:0005125">
    <property type="term" value="F:cytokine activity"/>
    <property type="evidence" value="ECO:0007669"/>
    <property type="project" value="UniProtKB-KW"/>
</dbReference>
<organism evidence="22 23">
    <name type="scientific">Hucho hucho</name>
    <name type="common">huchen</name>
    <dbReference type="NCBI Taxonomy" id="62062"/>
    <lineage>
        <taxon>Eukaryota</taxon>
        <taxon>Metazoa</taxon>
        <taxon>Chordata</taxon>
        <taxon>Craniata</taxon>
        <taxon>Vertebrata</taxon>
        <taxon>Euteleostomi</taxon>
        <taxon>Actinopterygii</taxon>
        <taxon>Neopterygii</taxon>
        <taxon>Teleostei</taxon>
        <taxon>Protacanthopterygii</taxon>
        <taxon>Salmoniformes</taxon>
        <taxon>Salmonidae</taxon>
        <taxon>Salmoninae</taxon>
        <taxon>Hucho</taxon>
    </lineage>
</organism>
<dbReference type="Ensembl" id="ENSHHUT00000001683.1">
    <property type="protein sequence ID" value="ENSHHUP00000001629.1"/>
    <property type="gene ID" value="ENSHHUG00000001087.1"/>
</dbReference>
<evidence type="ECO:0000256" key="6">
    <source>
        <dbReference type="ARBA" id="ARBA00022525"/>
    </source>
</evidence>
<keyword evidence="7" id="KW-0597">Phosphoprotein</keyword>
<name>A0A4W5JPG5_9TELE</name>
<evidence type="ECO:0000256" key="11">
    <source>
        <dbReference type="ARBA" id="ARBA00022833"/>
    </source>
</evidence>
<dbReference type="GO" id="GO:0006955">
    <property type="term" value="P:immune response"/>
    <property type="evidence" value="ECO:0007669"/>
    <property type="project" value="InterPro"/>
</dbReference>
<evidence type="ECO:0000256" key="7">
    <source>
        <dbReference type="ARBA" id="ARBA00022553"/>
    </source>
</evidence>
<evidence type="ECO:0000256" key="18">
    <source>
        <dbReference type="ARBA" id="ARBA00083215"/>
    </source>
</evidence>
<dbReference type="STRING" id="62062.ENSHHUP00000001629"/>
<dbReference type="CDD" id="cd00184">
    <property type="entry name" value="TNF"/>
    <property type="match status" value="1"/>
</dbReference>
<evidence type="ECO:0000256" key="12">
    <source>
        <dbReference type="ARBA" id="ARBA00022968"/>
    </source>
</evidence>
<evidence type="ECO:0000256" key="4">
    <source>
        <dbReference type="ARBA" id="ARBA00022475"/>
    </source>
</evidence>
<comment type="similarity">
    <text evidence="3">Belongs to the tumor necrosis factor family.</text>
</comment>
<keyword evidence="6" id="KW-0964">Secreted</keyword>
<dbReference type="SUPFAM" id="SSF49842">
    <property type="entry name" value="TNF-like"/>
    <property type="match status" value="1"/>
</dbReference>
<dbReference type="PROSITE" id="PS50049">
    <property type="entry name" value="THD_2"/>
    <property type="match status" value="1"/>
</dbReference>
<comment type="function">
    <text evidence="15">Cytokine that binds to TNFRSF10A/TRAILR1, TNFRSF10B/TRAILR2, TNFRSF10C/TRAILR3, TNFRSF10D/TRAILR4 and possibly also to TNFRSF11B/OPG. Induces apoptosis. Its activity may be modulated by binding to the decoy receptors TNFRSF10C/TRAILR3, TNFRSF10D/TRAILR4 and TNFRSF11B/OPG that cannot induce apoptosis.</text>
</comment>
<evidence type="ECO:0000256" key="9">
    <source>
        <dbReference type="ARBA" id="ARBA00022703"/>
    </source>
</evidence>
<proteinExistence type="inferred from homology"/>
<keyword evidence="12" id="KW-0735">Signal-anchor</keyword>
<dbReference type="PANTHER" id="PTHR11471">
    <property type="entry name" value="TUMOR NECROSIS FACTOR FAMILY MEMBER"/>
    <property type="match status" value="1"/>
</dbReference>
<evidence type="ECO:0000256" key="15">
    <source>
        <dbReference type="ARBA" id="ARBA00055277"/>
    </source>
</evidence>
<dbReference type="GO" id="GO:2001238">
    <property type="term" value="P:positive regulation of extrinsic apoptotic signaling pathway"/>
    <property type="evidence" value="ECO:0007669"/>
    <property type="project" value="UniProtKB-ARBA"/>
</dbReference>
<dbReference type="InterPro" id="IPR006052">
    <property type="entry name" value="TNF_dom"/>
</dbReference>
<reference evidence="22" key="2">
    <citation type="submission" date="2025-08" db="UniProtKB">
        <authorList>
            <consortium name="Ensembl"/>
        </authorList>
    </citation>
    <scope>IDENTIFICATION</scope>
</reference>
<keyword evidence="14 19" id="KW-0472">Membrane</keyword>
<keyword evidence="20" id="KW-0732">Signal</keyword>
<reference evidence="22" key="3">
    <citation type="submission" date="2025-09" db="UniProtKB">
        <authorList>
            <consortium name="Ensembl"/>
        </authorList>
    </citation>
    <scope>IDENTIFICATION</scope>
</reference>
<evidence type="ECO:0000256" key="3">
    <source>
        <dbReference type="ARBA" id="ARBA00008670"/>
    </source>
</evidence>
<evidence type="ECO:0000256" key="20">
    <source>
        <dbReference type="SAM" id="SignalP"/>
    </source>
</evidence>
<keyword evidence="5" id="KW-0202">Cytokine</keyword>
<comment type="subunit">
    <text evidence="16">Homotrimer. One TNFSF10 homotrimer interacts with three TNFSF10A mononers. One TNFSF10 homotrimer interacts with three TNFSF10B mononers.</text>
</comment>
<dbReference type="GO" id="GO:0005886">
    <property type="term" value="C:plasma membrane"/>
    <property type="evidence" value="ECO:0007669"/>
    <property type="project" value="UniProtKB-SubCell"/>
</dbReference>
<dbReference type="AlphaFoldDB" id="A0A4W5JPG5"/>
<evidence type="ECO:0000256" key="17">
    <source>
        <dbReference type="ARBA" id="ARBA00074586"/>
    </source>
</evidence>
<keyword evidence="23" id="KW-1185">Reference proteome</keyword>
<evidence type="ECO:0000256" key="10">
    <source>
        <dbReference type="ARBA" id="ARBA00022723"/>
    </source>
</evidence>
<evidence type="ECO:0000259" key="21">
    <source>
        <dbReference type="PROSITE" id="PS50049"/>
    </source>
</evidence>
<comment type="subcellular location">
    <subcellularLocation>
        <location evidence="1">Cell membrane</location>
        <topology evidence="1">Single-pass type II membrane protein</topology>
    </subcellularLocation>
    <subcellularLocation>
        <location evidence="2">Secreted</location>
    </subcellularLocation>
</comment>
<dbReference type="GeneTree" id="ENSGT01130000278318"/>
<evidence type="ECO:0000256" key="5">
    <source>
        <dbReference type="ARBA" id="ARBA00022514"/>
    </source>
</evidence>
<keyword evidence="9" id="KW-0053">Apoptosis</keyword>
<evidence type="ECO:0000256" key="8">
    <source>
        <dbReference type="ARBA" id="ARBA00022692"/>
    </source>
</evidence>
<evidence type="ECO:0000256" key="14">
    <source>
        <dbReference type="ARBA" id="ARBA00023136"/>
    </source>
</evidence>
<dbReference type="GO" id="GO:0006915">
    <property type="term" value="P:apoptotic process"/>
    <property type="evidence" value="ECO:0007669"/>
    <property type="project" value="UniProtKB-KW"/>
</dbReference>
<dbReference type="GO" id="GO:0005615">
    <property type="term" value="C:extracellular space"/>
    <property type="evidence" value="ECO:0007669"/>
    <property type="project" value="UniProtKB-KW"/>
</dbReference>
<evidence type="ECO:0000256" key="19">
    <source>
        <dbReference type="SAM" id="Phobius"/>
    </source>
</evidence>
<evidence type="ECO:0000313" key="22">
    <source>
        <dbReference type="Ensembl" id="ENSHHUP00000001629.1"/>
    </source>
</evidence>
<feature type="domain" description="THD" evidence="21">
    <location>
        <begin position="186"/>
        <end position="353"/>
    </location>
</feature>
<dbReference type="FunFam" id="2.60.120.40:FF:000014">
    <property type="entry name" value="Tumor necrosis factor ligand superfamily member"/>
    <property type="match status" value="1"/>
</dbReference>
<protein>
    <recommendedName>
        <fullName evidence="17">Tumor necrosis factor ligand superfamily member 10</fullName>
    </recommendedName>
    <alternativeName>
        <fullName evidence="18">TNF-related apoptosis-inducing ligand</fullName>
    </alternativeName>
</protein>
<evidence type="ECO:0000313" key="23">
    <source>
        <dbReference type="Proteomes" id="UP000314982"/>
    </source>
</evidence>
<evidence type="ECO:0000256" key="16">
    <source>
        <dbReference type="ARBA" id="ARBA00063957"/>
    </source>
</evidence>
<keyword evidence="13 19" id="KW-1133">Transmembrane helix</keyword>
<accession>A0A4W5JPG5</accession>
<dbReference type="InterPro" id="IPR008983">
    <property type="entry name" value="Tumour_necrosis_fac-like_dom"/>
</dbReference>
<dbReference type="PROSITE" id="PS00251">
    <property type="entry name" value="THD_1"/>
    <property type="match status" value="1"/>
</dbReference>
<dbReference type="Gene3D" id="2.60.120.40">
    <property type="match status" value="1"/>
</dbReference>
<dbReference type="GO" id="GO:0046872">
    <property type="term" value="F:metal ion binding"/>
    <property type="evidence" value="ECO:0007669"/>
    <property type="project" value="UniProtKB-KW"/>
</dbReference>
<feature type="transmembrane region" description="Helical" evidence="19">
    <location>
        <begin position="71"/>
        <end position="96"/>
    </location>
</feature>
<dbReference type="PANTHER" id="PTHR11471:SF27">
    <property type="entry name" value="TUMOR NECROSIS FACTOR LIGAND SUPERFAMILY MEMBER 10"/>
    <property type="match status" value="1"/>
</dbReference>
<dbReference type="Proteomes" id="UP000314982">
    <property type="component" value="Unassembled WGS sequence"/>
</dbReference>
<dbReference type="InterPro" id="IPR021184">
    <property type="entry name" value="TNF_CS"/>
</dbReference>
<dbReference type="GO" id="GO:0005164">
    <property type="term" value="F:tumor necrosis factor receptor binding"/>
    <property type="evidence" value="ECO:0007669"/>
    <property type="project" value="InterPro"/>
</dbReference>
<sequence>MSQVMFLFFTVALPAPPSLSLSSLYRSLSVREGGRGVEVIVTLSSAFVLKPERSRAGREAVVGMAGGSSGFTFLGVLLLAAILLQTVAVTVTVLYFTNVLNTMKETFARSSVSCLTGSDLRGGYVRSPTEGRGDPCWQVTQQLHTLIEKSLFQRYQREISSAVRDEMSTVLPSLAVEDKASSRPKVAAHVTGSFAPKAAREGGGSPGRRVQGQKISWWEGHKGLAFLQDVQLIDGELVVPCPGLYYIYAQTYFRHTHPGGEEGEEEVEEEREQRGRPMLQYVYKKVSSYPVPILLMKTSRTSCWSRDSQFSLHSAHQGGLFPLATGDRLLVTVSNASDIDMDERSSFFGAVLVS</sequence>
<keyword evidence="8 19" id="KW-0812">Transmembrane</keyword>